<proteinExistence type="predicted"/>
<dbReference type="CDD" id="cd00160">
    <property type="entry name" value="RhoGEF"/>
    <property type="match status" value="1"/>
</dbReference>
<dbReference type="AlphaFoldDB" id="A0A4W3HBU2"/>
<feature type="domain" description="DH" evidence="3">
    <location>
        <begin position="363"/>
        <end position="542"/>
    </location>
</feature>
<dbReference type="Proteomes" id="UP000314986">
    <property type="component" value="Unassembled WGS sequence"/>
</dbReference>
<dbReference type="Gene3D" id="2.30.29.30">
    <property type="entry name" value="Pleckstrin-homology domain (PH domain)/Phosphotyrosine-binding domain (PTB)"/>
    <property type="match status" value="1"/>
</dbReference>
<organism evidence="4 5">
    <name type="scientific">Callorhinchus milii</name>
    <name type="common">Ghost shark</name>
    <dbReference type="NCBI Taxonomy" id="7868"/>
    <lineage>
        <taxon>Eukaryota</taxon>
        <taxon>Metazoa</taxon>
        <taxon>Chordata</taxon>
        <taxon>Craniata</taxon>
        <taxon>Vertebrata</taxon>
        <taxon>Chondrichthyes</taxon>
        <taxon>Holocephali</taxon>
        <taxon>Chimaeriformes</taxon>
        <taxon>Callorhinchidae</taxon>
        <taxon>Callorhinchus</taxon>
    </lineage>
</organism>
<reference evidence="5" key="2">
    <citation type="journal article" date="2007" name="PLoS Biol.">
        <title>Survey sequencing and comparative analysis of the elephant shark (Callorhinchus milii) genome.</title>
        <authorList>
            <person name="Venkatesh B."/>
            <person name="Kirkness E.F."/>
            <person name="Loh Y.H."/>
            <person name="Halpern A.L."/>
            <person name="Lee A.P."/>
            <person name="Johnson J."/>
            <person name="Dandona N."/>
            <person name="Viswanathan L.D."/>
            <person name="Tay A."/>
            <person name="Venter J.C."/>
            <person name="Strausberg R.L."/>
            <person name="Brenner S."/>
        </authorList>
    </citation>
    <scope>NUCLEOTIDE SEQUENCE [LARGE SCALE GENOMIC DNA]</scope>
</reference>
<evidence type="ECO:0000313" key="4">
    <source>
        <dbReference type="Ensembl" id="ENSCMIP00000014353.1"/>
    </source>
</evidence>
<dbReference type="OMA" id="RTKCART"/>
<dbReference type="GO" id="GO:0030424">
    <property type="term" value="C:axon"/>
    <property type="evidence" value="ECO:0007669"/>
    <property type="project" value="TreeGrafter"/>
</dbReference>
<dbReference type="SMART" id="SM00233">
    <property type="entry name" value="PH"/>
    <property type="match status" value="1"/>
</dbReference>
<dbReference type="CDD" id="cd17068">
    <property type="entry name" value="RBD_PLEKHG5"/>
    <property type="match status" value="1"/>
</dbReference>
<dbReference type="SMART" id="SM00325">
    <property type="entry name" value="RhoGEF"/>
    <property type="match status" value="1"/>
</dbReference>
<dbReference type="InterPro" id="IPR040181">
    <property type="entry name" value="PKHG5/7"/>
</dbReference>
<dbReference type="Gene3D" id="1.20.900.10">
    <property type="entry name" value="Dbl homology (DH) domain"/>
    <property type="match status" value="1"/>
</dbReference>
<reference evidence="4" key="4">
    <citation type="submission" date="2025-08" db="UniProtKB">
        <authorList>
            <consortium name="Ensembl"/>
        </authorList>
    </citation>
    <scope>IDENTIFICATION</scope>
</reference>
<evidence type="ECO:0000259" key="3">
    <source>
        <dbReference type="PROSITE" id="PS50010"/>
    </source>
</evidence>
<dbReference type="InterPro" id="IPR011993">
    <property type="entry name" value="PH-like_dom_sf"/>
</dbReference>
<evidence type="ECO:0000313" key="5">
    <source>
        <dbReference type="Proteomes" id="UP000314986"/>
    </source>
</evidence>
<dbReference type="PANTHER" id="PTHR13217:SF11">
    <property type="entry name" value="PLECKSTRIN HOMOLOGY DOMAIN-CONTAINING FAMILY G MEMBER 5"/>
    <property type="match status" value="1"/>
</dbReference>
<dbReference type="InterPro" id="IPR000219">
    <property type="entry name" value="DH_dom"/>
</dbReference>
<keyword evidence="5" id="KW-1185">Reference proteome</keyword>
<dbReference type="GO" id="GO:0030139">
    <property type="term" value="C:endocytic vesicle"/>
    <property type="evidence" value="ECO:0007669"/>
    <property type="project" value="TreeGrafter"/>
</dbReference>
<dbReference type="GO" id="GO:0043542">
    <property type="term" value="P:endothelial cell migration"/>
    <property type="evidence" value="ECO:0007669"/>
    <property type="project" value="TreeGrafter"/>
</dbReference>
<evidence type="ECO:0000256" key="1">
    <source>
        <dbReference type="SAM" id="MobiDB-lite"/>
    </source>
</evidence>
<protein>
    <submittedName>
        <fullName evidence="4">Pleckstrin homology and RhoGEF domain containing G5</fullName>
    </submittedName>
</protein>
<feature type="region of interest" description="Disordered" evidence="1">
    <location>
        <begin position="67"/>
        <end position="113"/>
    </location>
</feature>
<dbReference type="InterPro" id="IPR029071">
    <property type="entry name" value="Ubiquitin-like_domsf"/>
</dbReference>
<reference evidence="5" key="1">
    <citation type="journal article" date="2006" name="Science">
        <title>Ancient noncoding elements conserved in the human genome.</title>
        <authorList>
            <person name="Venkatesh B."/>
            <person name="Kirkness E.F."/>
            <person name="Loh Y.H."/>
            <person name="Halpern A.L."/>
            <person name="Lee A.P."/>
            <person name="Johnson J."/>
            <person name="Dandona N."/>
            <person name="Viswanathan L.D."/>
            <person name="Tay A."/>
            <person name="Venter J.C."/>
            <person name="Strausberg R.L."/>
            <person name="Brenner S."/>
        </authorList>
    </citation>
    <scope>NUCLEOTIDE SEQUENCE [LARGE SCALE GENOMIC DNA]</scope>
</reference>
<dbReference type="Ensembl" id="ENSCMIT00000014659.1">
    <property type="protein sequence ID" value="ENSCMIP00000014353.1"/>
    <property type="gene ID" value="ENSCMIG00000007123.1"/>
</dbReference>
<dbReference type="PANTHER" id="PTHR13217">
    <property type="entry name" value="PLECKSTRIN HOMOLOGY DOMAIN-CONTAINING FAMILY G MEMBER 7"/>
    <property type="match status" value="1"/>
</dbReference>
<dbReference type="SUPFAM" id="SSF54236">
    <property type="entry name" value="Ubiquitin-like"/>
    <property type="match status" value="1"/>
</dbReference>
<dbReference type="STRING" id="7868.ENSCMIP00000014353"/>
<dbReference type="InParanoid" id="A0A4W3HBU2"/>
<feature type="compositionally biased region" description="Pro residues" evidence="1">
    <location>
        <begin position="763"/>
        <end position="777"/>
    </location>
</feature>
<reference evidence="5" key="3">
    <citation type="journal article" date="2014" name="Nature">
        <title>Elephant shark genome provides unique insights into gnathostome evolution.</title>
        <authorList>
            <consortium name="International Elephant Shark Genome Sequencing Consortium"/>
            <person name="Venkatesh B."/>
            <person name="Lee A.P."/>
            <person name="Ravi V."/>
            <person name="Maurya A.K."/>
            <person name="Lian M.M."/>
            <person name="Swann J.B."/>
            <person name="Ohta Y."/>
            <person name="Flajnik M.F."/>
            <person name="Sutoh Y."/>
            <person name="Kasahara M."/>
            <person name="Hoon S."/>
            <person name="Gangu V."/>
            <person name="Roy S.W."/>
            <person name="Irimia M."/>
            <person name="Korzh V."/>
            <person name="Kondrychyn I."/>
            <person name="Lim Z.W."/>
            <person name="Tay B.H."/>
            <person name="Tohari S."/>
            <person name="Kong K.W."/>
            <person name="Ho S."/>
            <person name="Lorente-Galdos B."/>
            <person name="Quilez J."/>
            <person name="Marques-Bonet T."/>
            <person name="Raney B.J."/>
            <person name="Ingham P.W."/>
            <person name="Tay A."/>
            <person name="Hillier L.W."/>
            <person name="Minx P."/>
            <person name="Boehm T."/>
            <person name="Wilson R.K."/>
            <person name="Brenner S."/>
            <person name="Warren W.C."/>
        </authorList>
    </citation>
    <scope>NUCLEOTIDE SEQUENCE [LARGE SCALE GENOMIC DNA]</scope>
</reference>
<dbReference type="PROSITE" id="PS50010">
    <property type="entry name" value="DH_2"/>
    <property type="match status" value="1"/>
</dbReference>
<dbReference type="Pfam" id="PF00621">
    <property type="entry name" value="RhoGEF"/>
    <property type="match status" value="1"/>
</dbReference>
<evidence type="ECO:0000259" key="2">
    <source>
        <dbReference type="PROSITE" id="PS50003"/>
    </source>
</evidence>
<sequence>MLKATEFHLDLGRSRDNEVCHHGDCQEVNGSSPLSLCAVCDNRLHPTVHLDRHIRFDLPPQGSVLARNVSTRSCPPRTRTPSDLEEDEESSMDGKRKNSSLKLTKKKARRRHTDDPSKECFTLKFDLNINIETEIVPAMKKKTLGEVLMPVFERKGIELRRVDIFLDQSYTPLSLKFEAYRFGGHDLRVTVKPGSELKVEQAVKDFKSLSLPAVRPPSTPSPVIGAADFTHSLTHHVLQAPGRRRKNMTEFLGDASIPFPDPVVPLGPSLPGVTSDTWKNRAASRFSGLFSQGTGMAAFGREMDKMDLLQSKLQGYSLFGLPRRPASLRFQQDSWEEDASLYLEASWQDLIQAPEKLPRKQSHQQEAIWELLTTEATYIRKLRVITDVSYTPGRMICLILLIIILVFHRVHYGGVLYPVVEAARRNQSLLDPSGLHQGFSTFGTRFQPYTRYCLEEEGSLEYMRCLLRDNDRFRIYVTWAETHKQCNRLKLSDMLVKPHQRLTKYPLLLKSVLKKTDEPRAREALISMVSAVEGFIAQVNSRMRQRQEQQRLAAIISRIDSYEVVDGSSEEVEKVLKEFCHLDLMAPMLDTSPEHTRQLVLEGSLRMREGRDSKMDVYCFLFTDIFLITKPVKKAERTKVIRQPLLVEKIICRELRDPGSFLLVYLNEFGSAVAAYTFQAGSTAGGRAWTEALGNAQVSVGGAGGERDCDGSAGSSPSLEHRPSASPPAQHRYCAPGTAPPALAQHHPTRHSDLPFGTAPSPGTAPPPPPPSQPPTPGSTLTTPGTKLTSPHLAQPPPPRQSPQVGFETRRPQPVP</sequence>
<feature type="compositionally biased region" description="Low complexity" evidence="1">
    <location>
        <begin position="778"/>
        <end position="791"/>
    </location>
</feature>
<dbReference type="CDD" id="cd13244">
    <property type="entry name" value="PH_PLEKHG5_G6"/>
    <property type="match status" value="1"/>
</dbReference>
<dbReference type="SUPFAM" id="SSF50729">
    <property type="entry name" value="PH domain-like"/>
    <property type="match status" value="1"/>
</dbReference>
<reference evidence="4" key="5">
    <citation type="submission" date="2025-09" db="UniProtKB">
        <authorList>
            <consortium name="Ensembl"/>
        </authorList>
    </citation>
    <scope>IDENTIFICATION</scope>
</reference>
<name>A0A4W3HBU2_CALMI</name>
<feature type="region of interest" description="Disordered" evidence="1">
    <location>
        <begin position="699"/>
        <end position="816"/>
    </location>
</feature>
<feature type="domain" description="PH" evidence="2">
    <location>
        <begin position="598"/>
        <end position="698"/>
    </location>
</feature>
<dbReference type="GeneTree" id="ENSGT00510000046843"/>
<accession>A0A4W3HBU2</accession>
<dbReference type="PROSITE" id="PS50003">
    <property type="entry name" value="PH_DOMAIN"/>
    <property type="match status" value="1"/>
</dbReference>
<feature type="compositionally biased region" description="Basic residues" evidence="1">
    <location>
        <begin position="97"/>
        <end position="111"/>
    </location>
</feature>
<dbReference type="SUPFAM" id="SSF48065">
    <property type="entry name" value="DBL homology domain (DH-domain)"/>
    <property type="match status" value="1"/>
</dbReference>
<dbReference type="InterPro" id="IPR035899">
    <property type="entry name" value="DBL_dom_sf"/>
</dbReference>
<dbReference type="InterPro" id="IPR001849">
    <property type="entry name" value="PH_domain"/>
</dbReference>
<dbReference type="GO" id="GO:0005886">
    <property type="term" value="C:plasma membrane"/>
    <property type="evidence" value="ECO:0007669"/>
    <property type="project" value="TreeGrafter"/>
</dbReference>
<dbReference type="GO" id="GO:0005085">
    <property type="term" value="F:guanyl-nucleotide exchange factor activity"/>
    <property type="evidence" value="ECO:0007669"/>
    <property type="project" value="InterPro"/>
</dbReference>
<dbReference type="GO" id="GO:0007266">
    <property type="term" value="P:Rho protein signal transduction"/>
    <property type="evidence" value="ECO:0007669"/>
    <property type="project" value="TreeGrafter"/>
</dbReference>